<dbReference type="EC" id="2.1.2.10" evidence="6"/>
<dbReference type="InterPro" id="IPR039429">
    <property type="entry name" value="SHMT-like_dom"/>
</dbReference>
<comment type="caution">
    <text evidence="6">The sequence shown here is derived from an EMBL/GenBank/DDBJ whole genome shotgun (WGS) entry which is preliminary data.</text>
</comment>
<gene>
    <name evidence="6" type="primary">gcvT</name>
    <name evidence="6" type="ORF">I6U48_00965</name>
</gene>
<evidence type="ECO:0000313" key="6">
    <source>
        <dbReference type="EMBL" id="MBV7271489.1"/>
    </source>
</evidence>
<proteinExistence type="inferred from homology"/>
<dbReference type="GO" id="GO:0006546">
    <property type="term" value="P:glycine catabolic process"/>
    <property type="evidence" value="ECO:0007669"/>
    <property type="project" value="InterPro"/>
</dbReference>
<dbReference type="NCBIfam" id="NF001567">
    <property type="entry name" value="PRK00389.1"/>
    <property type="match status" value="1"/>
</dbReference>
<dbReference type="GO" id="GO:0004047">
    <property type="term" value="F:aminomethyltransferase activity"/>
    <property type="evidence" value="ECO:0007669"/>
    <property type="project" value="UniProtKB-EC"/>
</dbReference>
<dbReference type="FunFam" id="3.30.70.1400:FF:000001">
    <property type="entry name" value="Aminomethyltransferase"/>
    <property type="match status" value="1"/>
</dbReference>
<dbReference type="AlphaFoldDB" id="A0A949X0S7"/>
<dbReference type="Pfam" id="PF01571">
    <property type="entry name" value="GCV_T"/>
    <property type="match status" value="1"/>
</dbReference>
<dbReference type="EMBL" id="JAEEGC010000004">
    <property type="protein sequence ID" value="MBV7271489.1"/>
    <property type="molecule type" value="Genomic_DNA"/>
</dbReference>
<dbReference type="InterPro" id="IPR006223">
    <property type="entry name" value="GcvT"/>
</dbReference>
<evidence type="ECO:0000256" key="1">
    <source>
        <dbReference type="ARBA" id="ARBA00008609"/>
    </source>
</evidence>
<dbReference type="InterPro" id="IPR006222">
    <property type="entry name" value="GCVT_N"/>
</dbReference>
<reference evidence="6" key="1">
    <citation type="submission" date="2020-12" db="EMBL/GenBank/DDBJ databases">
        <title>Clostridium thailandense sp. nov., a novel acetogenic bacterium isolated from peat land soil in Thailand.</title>
        <authorList>
            <person name="Chaikitkaew S."/>
            <person name="Birkeland N.K."/>
        </authorList>
    </citation>
    <scope>NUCLEOTIDE SEQUENCE</scope>
    <source>
        <strain evidence="6">PL3</strain>
    </source>
</reference>
<dbReference type="RefSeq" id="WP_218318525.1">
    <property type="nucleotide sequence ID" value="NZ_JAEEGC010000004.1"/>
</dbReference>
<evidence type="ECO:0000259" key="4">
    <source>
        <dbReference type="Pfam" id="PF00464"/>
    </source>
</evidence>
<dbReference type="GO" id="GO:0005960">
    <property type="term" value="C:glycine cleavage complex"/>
    <property type="evidence" value="ECO:0007669"/>
    <property type="project" value="InterPro"/>
</dbReference>
<evidence type="ECO:0000313" key="7">
    <source>
        <dbReference type="Proteomes" id="UP000694308"/>
    </source>
</evidence>
<sequence length="880" mass="99365">MKVLKRTILYDNHVKLGANLVDFGGWEMPINYKSGIIDEHIYTRKKVGTFDTSHMGRFIISGREAAKFLQYVLTNNVFALDIKQAQYTMIPNENGGALDDAYLYRFYEDEYLLVVNASNIEKDWEHLNKEIGKFDARIINKSEELAMISVQGPDSKNILGKLTGSVYLTEPVKNALDILNFDGKEVLIARTGYTGEPLGFELFIKDADAAGIWERLLEYGAMAIGLGARDTLRLEASLPLYGHELGIDINGNEIPIFSCPLAKFAVSFAKVKGDYIGRRPLEKQYEGFKKLMERDFSDLSDLPRIIRPIALIDRGVARAGCKVFKGGKEVGYITSATMVPYLKTEGNGLESKITDDKELRAIGLALIDGDVVLNDNVEVEIRGKKVKAVIPPYHLKSDAPPFARPIIHGVEVDYKLNCSENYKDKALNLLEKSYSNTLWRKNETINLIPSEQSHSSAVRLLSVMDPSFRYAEHKKTKSFYDYDVFYYQGTRFINEVEHLLVEELKKYFNCAEVETRVVSGQMANSAVFSALMDFKNRVNRKKEASRLGYVLNNHIIRGGHLSAQPMGALHDYIAIDPITEKTAVVNFPVEKDNSFKIDVEETKKVIEKYRPELIIFGKSMVLHKEPVKEIRKFVDEQKINTVIMYDMAHVLGLVGDYFQNPFTEGAEIVTGSTHKTFFGTQRGIIAGNYDKDDYKYSLWETIETRAFPGSVSNHHLGTMLGLLMAAYEMNNFKDEYQKNIIQNAKYFAICLKNAGLDVAGDPSISYTETHQVIVKVGYGTGSDIANSLENNNIIVNYQATPEEEGFTASGAIRLGVSEMTRFGFGQKEFEQTAEYIADVVLRNKNVKEEVKKLRGNFTNLKYCFSDDDINKNLEKLMSTF</sequence>
<feature type="domain" description="Serine hydroxymethyltransferase-like" evidence="4">
    <location>
        <begin position="438"/>
        <end position="836"/>
    </location>
</feature>
<evidence type="ECO:0000256" key="2">
    <source>
        <dbReference type="ARBA" id="ARBA00022576"/>
    </source>
</evidence>
<dbReference type="PANTHER" id="PTHR43757">
    <property type="entry name" value="AMINOMETHYLTRANSFERASE"/>
    <property type="match status" value="1"/>
</dbReference>
<dbReference type="NCBIfam" id="TIGR00528">
    <property type="entry name" value="gcvT"/>
    <property type="match status" value="1"/>
</dbReference>
<dbReference type="PANTHER" id="PTHR43757:SF2">
    <property type="entry name" value="AMINOMETHYLTRANSFERASE, MITOCHONDRIAL"/>
    <property type="match status" value="1"/>
</dbReference>
<dbReference type="Proteomes" id="UP000694308">
    <property type="component" value="Unassembled WGS sequence"/>
</dbReference>
<keyword evidence="3 6" id="KW-0808">Transferase</keyword>
<name>A0A949X0S7_9CLOT</name>
<evidence type="ECO:0000256" key="3">
    <source>
        <dbReference type="ARBA" id="ARBA00022679"/>
    </source>
</evidence>
<keyword evidence="2" id="KW-0032">Aminotransferase</keyword>
<dbReference type="GO" id="GO:0005829">
    <property type="term" value="C:cytosol"/>
    <property type="evidence" value="ECO:0007669"/>
    <property type="project" value="TreeGrafter"/>
</dbReference>
<evidence type="ECO:0000259" key="5">
    <source>
        <dbReference type="Pfam" id="PF01571"/>
    </source>
</evidence>
<comment type="similarity">
    <text evidence="1">Belongs to the GcvT family.</text>
</comment>
<dbReference type="GO" id="GO:0008483">
    <property type="term" value="F:transaminase activity"/>
    <property type="evidence" value="ECO:0007669"/>
    <property type="project" value="UniProtKB-KW"/>
</dbReference>
<accession>A0A949X0S7</accession>
<organism evidence="6 7">
    <name type="scientific">Clostridium thailandense</name>
    <dbReference type="NCBI Taxonomy" id="2794346"/>
    <lineage>
        <taxon>Bacteria</taxon>
        <taxon>Bacillati</taxon>
        <taxon>Bacillota</taxon>
        <taxon>Clostridia</taxon>
        <taxon>Eubacteriales</taxon>
        <taxon>Clostridiaceae</taxon>
        <taxon>Clostridium</taxon>
    </lineage>
</organism>
<dbReference type="InterPro" id="IPR028896">
    <property type="entry name" value="GcvT/YgfZ/DmdA"/>
</dbReference>
<dbReference type="Pfam" id="PF00464">
    <property type="entry name" value="SHMT"/>
    <property type="match status" value="1"/>
</dbReference>
<keyword evidence="7" id="KW-1185">Reference proteome</keyword>
<protein>
    <submittedName>
        <fullName evidence="6">Glycine cleavage system aminomethyltransferase GcvT</fullName>
        <ecNumber evidence="6">2.1.2.10</ecNumber>
    </submittedName>
</protein>
<feature type="domain" description="GCVT N-terminal" evidence="5">
    <location>
        <begin position="9"/>
        <end position="250"/>
    </location>
</feature>